<sequence length="374" mass="41334">MHRLFVTVVLAVIGIFGYFSILGLIQRNGWAEMFAEAISREESSKKVYLGISPLDLVLHHFVGFFYPCVSVERPELSLFAAYFAGQALPLHTALVLEGLRNGNKSTIISFSMCWGLTYQTIPVGIIMAVYCVTHIWTSVLSASFTPLAIVDLLSIDAIQLHSVKGAMTLGYIIPTMLLALPSPSWISNQTQYTFLALWQFFPLWVSLWQFALASLVRFLDLVPASAQRTSSSRLGYGRRVYCYILSITSVFHLGPLLYIISPQLRAAIFTEARSADFGAVFMPMSVLSPHLVESIAEGCQSLLQYDMYCASSAALVWVGYLSYVSSGQSMAALAKTAFKSMARMTIVGPGGAVLWALWDRDEDALRNLSVKEKI</sequence>
<feature type="transmembrane region" description="Helical" evidence="1">
    <location>
        <begin position="135"/>
        <end position="154"/>
    </location>
</feature>
<gene>
    <name evidence="2" type="ORF">F53441_8403</name>
</gene>
<accession>A0A8H4KF69</accession>
<feature type="transmembrane region" description="Helical" evidence="1">
    <location>
        <begin position="166"/>
        <end position="186"/>
    </location>
</feature>
<dbReference type="AlphaFoldDB" id="A0A8H4KF69"/>
<keyword evidence="3" id="KW-1185">Reference proteome</keyword>
<keyword evidence="1" id="KW-0812">Transmembrane</keyword>
<evidence type="ECO:0000313" key="3">
    <source>
        <dbReference type="Proteomes" id="UP000605986"/>
    </source>
</evidence>
<feature type="transmembrane region" description="Helical" evidence="1">
    <location>
        <begin position="6"/>
        <end position="26"/>
    </location>
</feature>
<evidence type="ECO:0000256" key="1">
    <source>
        <dbReference type="SAM" id="Phobius"/>
    </source>
</evidence>
<proteinExistence type="predicted"/>
<keyword evidence="1" id="KW-0472">Membrane</keyword>
<protein>
    <submittedName>
        <fullName evidence="2">FAD binding domain-containing protein</fullName>
    </submittedName>
</protein>
<feature type="transmembrane region" description="Helical" evidence="1">
    <location>
        <begin position="78"/>
        <end position="96"/>
    </location>
</feature>
<dbReference type="EMBL" id="JAADJG010000356">
    <property type="protein sequence ID" value="KAF4448168.1"/>
    <property type="molecule type" value="Genomic_DNA"/>
</dbReference>
<organism evidence="2 3">
    <name type="scientific">Fusarium austroafricanum</name>
    <dbReference type="NCBI Taxonomy" id="2364996"/>
    <lineage>
        <taxon>Eukaryota</taxon>
        <taxon>Fungi</taxon>
        <taxon>Dikarya</taxon>
        <taxon>Ascomycota</taxon>
        <taxon>Pezizomycotina</taxon>
        <taxon>Sordariomycetes</taxon>
        <taxon>Hypocreomycetidae</taxon>
        <taxon>Hypocreales</taxon>
        <taxon>Nectriaceae</taxon>
        <taxon>Fusarium</taxon>
        <taxon>Fusarium concolor species complex</taxon>
    </lineage>
</organism>
<comment type="caution">
    <text evidence="2">The sequence shown here is derived from an EMBL/GenBank/DDBJ whole genome shotgun (WGS) entry which is preliminary data.</text>
</comment>
<dbReference type="Proteomes" id="UP000605986">
    <property type="component" value="Unassembled WGS sequence"/>
</dbReference>
<feature type="transmembrane region" description="Helical" evidence="1">
    <location>
        <begin position="47"/>
        <end position="66"/>
    </location>
</feature>
<dbReference type="OrthoDB" id="72269at2759"/>
<feature type="transmembrane region" description="Helical" evidence="1">
    <location>
        <begin position="240"/>
        <end position="260"/>
    </location>
</feature>
<feature type="transmembrane region" description="Helical" evidence="1">
    <location>
        <begin position="198"/>
        <end position="219"/>
    </location>
</feature>
<evidence type="ECO:0000313" key="2">
    <source>
        <dbReference type="EMBL" id="KAF4448168.1"/>
    </source>
</evidence>
<feature type="transmembrane region" description="Helical" evidence="1">
    <location>
        <begin position="108"/>
        <end position="129"/>
    </location>
</feature>
<reference evidence="2" key="1">
    <citation type="submission" date="2020-01" db="EMBL/GenBank/DDBJ databases">
        <title>Identification and distribution of gene clusters putatively required for synthesis of sphingolipid metabolism inhibitors in phylogenetically diverse species of the filamentous fungus Fusarium.</title>
        <authorList>
            <person name="Kim H.-S."/>
            <person name="Busman M."/>
            <person name="Brown D.W."/>
            <person name="Divon H."/>
            <person name="Uhlig S."/>
            <person name="Proctor R.H."/>
        </authorList>
    </citation>
    <scope>NUCLEOTIDE SEQUENCE</scope>
    <source>
        <strain evidence="2">NRRL 53441</strain>
    </source>
</reference>
<keyword evidence="1" id="KW-1133">Transmembrane helix</keyword>
<name>A0A8H4KF69_9HYPO</name>